<protein>
    <submittedName>
        <fullName evidence="1">Uncharacterized protein</fullName>
    </submittedName>
</protein>
<evidence type="ECO:0000313" key="1">
    <source>
        <dbReference type="EMBL" id="JAE14203.1"/>
    </source>
</evidence>
<proteinExistence type="predicted"/>
<dbReference type="AlphaFoldDB" id="A0A0A9G0P2"/>
<accession>A0A0A9G0P2</accession>
<reference evidence="1" key="2">
    <citation type="journal article" date="2015" name="Data Brief">
        <title>Shoot transcriptome of the giant reed, Arundo donax.</title>
        <authorList>
            <person name="Barrero R.A."/>
            <person name="Guerrero F.D."/>
            <person name="Moolhuijzen P."/>
            <person name="Goolsby J.A."/>
            <person name="Tidwell J."/>
            <person name="Bellgard S.E."/>
            <person name="Bellgard M.I."/>
        </authorList>
    </citation>
    <scope>NUCLEOTIDE SEQUENCE</scope>
    <source>
        <tissue evidence="1">Shoot tissue taken approximately 20 cm above the soil surface</tissue>
    </source>
</reference>
<name>A0A0A9G0P2_ARUDO</name>
<reference evidence="1" key="1">
    <citation type="submission" date="2014-09" db="EMBL/GenBank/DDBJ databases">
        <authorList>
            <person name="Magalhaes I.L.F."/>
            <person name="Oliveira U."/>
            <person name="Santos F.R."/>
            <person name="Vidigal T.H.D.A."/>
            <person name="Brescovit A.D."/>
            <person name="Santos A.J."/>
        </authorList>
    </citation>
    <scope>NUCLEOTIDE SEQUENCE</scope>
    <source>
        <tissue evidence="1">Shoot tissue taken approximately 20 cm above the soil surface</tissue>
    </source>
</reference>
<dbReference type="EMBL" id="GBRH01183693">
    <property type="protein sequence ID" value="JAE14203.1"/>
    <property type="molecule type" value="Transcribed_RNA"/>
</dbReference>
<organism evidence="1">
    <name type="scientific">Arundo donax</name>
    <name type="common">Giant reed</name>
    <name type="synonym">Donax arundinaceus</name>
    <dbReference type="NCBI Taxonomy" id="35708"/>
    <lineage>
        <taxon>Eukaryota</taxon>
        <taxon>Viridiplantae</taxon>
        <taxon>Streptophyta</taxon>
        <taxon>Embryophyta</taxon>
        <taxon>Tracheophyta</taxon>
        <taxon>Spermatophyta</taxon>
        <taxon>Magnoliopsida</taxon>
        <taxon>Liliopsida</taxon>
        <taxon>Poales</taxon>
        <taxon>Poaceae</taxon>
        <taxon>PACMAD clade</taxon>
        <taxon>Arundinoideae</taxon>
        <taxon>Arundineae</taxon>
        <taxon>Arundo</taxon>
    </lineage>
</organism>
<sequence>MERCNLQFFIADLVITTMARDQQEFQSILLLTLRRYSKISSRFKSLVQFLLPTSQVQINMIQIVRISFDTF</sequence>